<accession>A0A6N7QQW1</accession>
<proteinExistence type="predicted"/>
<dbReference type="Proteomes" id="UP000433788">
    <property type="component" value="Unassembled WGS sequence"/>
</dbReference>
<name>A0A6N7QQW1_9GAMM</name>
<evidence type="ECO:0000313" key="2">
    <source>
        <dbReference type="Proteomes" id="UP000433788"/>
    </source>
</evidence>
<dbReference type="RefSeq" id="WP_216643644.1">
    <property type="nucleotide sequence ID" value="NZ_WJPP01000004.1"/>
</dbReference>
<organism evidence="1 2">
    <name type="scientific">Spiribacter salilacus</name>
    <dbReference type="NCBI Taxonomy" id="2664894"/>
    <lineage>
        <taxon>Bacteria</taxon>
        <taxon>Pseudomonadati</taxon>
        <taxon>Pseudomonadota</taxon>
        <taxon>Gammaproteobacteria</taxon>
        <taxon>Chromatiales</taxon>
        <taxon>Ectothiorhodospiraceae</taxon>
        <taxon>Spiribacter</taxon>
    </lineage>
</organism>
<reference evidence="1 2" key="1">
    <citation type="submission" date="2019-11" db="EMBL/GenBank/DDBJ databases">
        <authorList>
            <person name="Zhang X.Y."/>
        </authorList>
    </citation>
    <scope>NUCLEOTIDE SEQUENCE [LARGE SCALE GENOMIC DNA]</scope>
    <source>
        <strain evidence="1 2">C176</strain>
    </source>
</reference>
<evidence type="ECO:0000313" key="1">
    <source>
        <dbReference type="EMBL" id="MRH78796.1"/>
    </source>
</evidence>
<comment type="caution">
    <text evidence="1">The sequence shown here is derived from an EMBL/GenBank/DDBJ whole genome shotgun (WGS) entry which is preliminary data.</text>
</comment>
<gene>
    <name evidence="1" type="ORF">GH984_08760</name>
</gene>
<dbReference type="EMBL" id="WJPP01000004">
    <property type="protein sequence ID" value="MRH78796.1"/>
    <property type="molecule type" value="Genomic_DNA"/>
</dbReference>
<protein>
    <submittedName>
        <fullName evidence="1">Uncharacterized protein</fullName>
    </submittedName>
</protein>
<keyword evidence="2" id="KW-1185">Reference proteome</keyword>
<sequence length="160" mass="17375">MPVFRARQVAKIRDAIAAGRQAVRRAGIADPVVFARAFVEAEGAQRPDVEDAQAHAELGKQLLSLLAKNPNADSADPDIQRELRRAREQAKWAMLMEDDSVAGFLLQLSADALETPRGEALAHQSFGLGPGIFRKADIPVLQPECDGAVFLPISQHEIES</sequence>
<dbReference type="AlphaFoldDB" id="A0A6N7QQW1"/>